<keyword evidence="5 7" id="KW-0472">Membrane</keyword>
<dbReference type="InterPro" id="IPR002293">
    <property type="entry name" value="AA/rel_permease1"/>
</dbReference>
<keyword evidence="3 7" id="KW-0812">Transmembrane</keyword>
<dbReference type="GO" id="GO:0006865">
    <property type="term" value="P:amino acid transport"/>
    <property type="evidence" value="ECO:0007669"/>
    <property type="project" value="InterPro"/>
</dbReference>
<dbReference type="PANTHER" id="PTHR45649">
    <property type="entry name" value="AMINO-ACID PERMEASE BAT1"/>
    <property type="match status" value="1"/>
</dbReference>
<dbReference type="Proteomes" id="UP000077154">
    <property type="component" value="Unassembled WGS sequence"/>
</dbReference>
<sequence>MQHDSAGMDSSTMKKTQTAQTTQTYGDDAQLAALGHHRELNRSFSPLSMLGLCFAILNSWTALAASLSLALSSGGPFSVIWGLITAGICNLALAASLAEFLSAYPTAGGQYHWVAVISWKKWVPILSWVTGWINVSGWIALVASGGLLGSQLIIGVISLMNPPYVPQRWHQFLIYIGYNIVAFLINTFLTRILPTVTKAALFWSITGFVVISITVLACASPNYSPPDFVFREFINETGWPDGIAWLLGLLQAGLGLTGFDAVAHMIEEIPNAAVEGPKIMIACVAIGVFTGFVFLTVLLFVAGDVQEVINSAAGPMLAILYNATGSKAGSICLLIFPLVCLLFATTSIMTTSSRMTYAFARDGGLPASRFFAKVHPRLDLPLNALYLTTALVVVFGCIFLGSSSAFNAIISASVVALGVSYGIPIAINCLRGRNMLRPRPFVLPEWLGWAANLIGLAYVAVTTVLFLFPPVLEVTGSNMNYCVVAFFLIFVIATIQWFVDGRKNFKGPKFDAHALEHGEVIGMPRVAGGGRGSGGTEGTVVEEKGKEGE</sequence>
<evidence type="ECO:0000313" key="8">
    <source>
        <dbReference type="EMBL" id="OAF57045.1"/>
    </source>
</evidence>
<evidence type="ECO:0000256" key="4">
    <source>
        <dbReference type="ARBA" id="ARBA00022989"/>
    </source>
</evidence>
<proteinExistence type="predicted"/>
<dbReference type="eggNOG" id="KOG1289">
    <property type="taxonomic scope" value="Eukaryota"/>
</dbReference>
<feature type="transmembrane region" description="Helical" evidence="7">
    <location>
        <begin position="480"/>
        <end position="499"/>
    </location>
</feature>
<keyword evidence="4 7" id="KW-1133">Transmembrane helix</keyword>
<feature type="transmembrane region" description="Helical" evidence="7">
    <location>
        <begin position="408"/>
        <end position="427"/>
    </location>
</feature>
<evidence type="ECO:0008006" key="9">
    <source>
        <dbReference type="Google" id="ProtNLM"/>
    </source>
</evidence>
<feature type="transmembrane region" description="Helical" evidence="7">
    <location>
        <begin position="243"/>
        <end position="267"/>
    </location>
</feature>
<feature type="transmembrane region" description="Helical" evidence="7">
    <location>
        <begin position="384"/>
        <end position="401"/>
    </location>
</feature>
<accession>A0A177A454</accession>
<feature type="region of interest" description="Disordered" evidence="6">
    <location>
        <begin position="526"/>
        <end position="549"/>
    </location>
</feature>
<keyword evidence="2" id="KW-0813">Transport</keyword>
<dbReference type="Pfam" id="PF13520">
    <property type="entry name" value="AA_permease_2"/>
    <property type="match status" value="1"/>
</dbReference>
<dbReference type="GeneID" id="36289088"/>
<feature type="transmembrane region" description="Helical" evidence="7">
    <location>
        <begin position="79"/>
        <end position="104"/>
    </location>
</feature>
<gene>
    <name evidence="8" type="ORF">VC83_06026</name>
</gene>
<evidence type="ECO:0000256" key="5">
    <source>
        <dbReference type="ARBA" id="ARBA00023136"/>
    </source>
</evidence>
<evidence type="ECO:0000256" key="6">
    <source>
        <dbReference type="SAM" id="MobiDB-lite"/>
    </source>
</evidence>
<dbReference type="PROSITE" id="PS00218">
    <property type="entry name" value="AMINO_ACID_PERMEASE_1"/>
    <property type="match status" value="1"/>
</dbReference>
<dbReference type="AlphaFoldDB" id="A0A177A454"/>
<dbReference type="GO" id="GO:0016020">
    <property type="term" value="C:membrane"/>
    <property type="evidence" value="ECO:0007669"/>
    <property type="project" value="UniProtKB-SubCell"/>
</dbReference>
<dbReference type="PIRSF" id="PIRSF006060">
    <property type="entry name" value="AA_transporter"/>
    <property type="match status" value="1"/>
</dbReference>
<dbReference type="PANTHER" id="PTHR45649:SF14">
    <property type="entry name" value="GABA PERMEASE"/>
    <property type="match status" value="1"/>
</dbReference>
<dbReference type="Gene3D" id="1.20.1740.10">
    <property type="entry name" value="Amino acid/polyamine transporter I"/>
    <property type="match status" value="1"/>
</dbReference>
<feature type="compositionally biased region" description="Gly residues" evidence="6">
    <location>
        <begin position="527"/>
        <end position="537"/>
    </location>
</feature>
<evidence type="ECO:0000256" key="3">
    <source>
        <dbReference type="ARBA" id="ARBA00022692"/>
    </source>
</evidence>
<dbReference type="RefSeq" id="XP_024322336.1">
    <property type="nucleotide sequence ID" value="XM_024469632.1"/>
</dbReference>
<dbReference type="FunFam" id="1.20.1740.10:FF:000046">
    <property type="entry name" value="Amino-acid permease, putative"/>
    <property type="match status" value="1"/>
</dbReference>
<feature type="transmembrane region" description="Helical" evidence="7">
    <location>
        <begin position="47"/>
        <end position="67"/>
    </location>
</feature>
<dbReference type="InterPro" id="IPR004840">
    <property type="entry name" value="Amino_acid_permease_CS"/>
</dbReference>
<protein>
    <recommendedName>
        <fullName evidence="9">Amino acid permease</fullName>
    </recommendedName>
</protein>
<feature type="transmembrane region" description="Helical" evidence="7">
    <location>
        <begin position="125"/>
        <end position="149"/>
    </location>
</feature>
<feature type="transmembrane region" description="Helical" evidence="7">
    <location>
        <begin position="169"/>
        <end position="189"/>
    </location>
</feature>
<evidence type="ECO:0000256" key="2">
    <source>
        <dbReference type="ARBA" id="ARBA00022448"/>
    </source>
</evidence>
<dbReference type="GO" id="GO:0015101">
    <property type="term" value="F:organic cation transmembrane transporter activity"/>
    <property type="evidence" value="ECO:0007669"/>
    <property type="project" value="UniProtKB-ARBA"/>
</dbReference>
<dbReference type="EMBL" id="KV441401">
    <property type="protein sequence ID" value="OAF57045.1"/>
    <property type="molecule type" value="Genomic_DNA"/>
</dbReference>
<feature type="transmembrane region" description="Helical" evidence="7">
    <location>
        <begin position="279"/>
        <end position="302"/>
    </location>
</feature>
<evidence type="ECO:0000256" key="7">
    <source>
        <dbReference type="SAM" id="Phobius"/>
    </source>
</evidence>
<feature type="transmembrane region" description="Helical" evidence="7">
    <location>
        <begin position="331"/>
        <end position="349"/>
    </location>
</feature>
<name>A0A177A454_9PEZI</name>
<dbReference type="VEuPathDB" id="FungiDB:GMDG_06352"/>
<reference evidence="8" key="1">
    <citation type="submission" date="2016-03" db="EMBL/GenBank/DDBJ databases">
        <title>Updated assembly of Pseudogymnoascus destructans, the fungus causing white-nose syndrome of bats.</title>
        <authorList>
            <person name="Palmer J.M."/>
            <person name="Drees K.P."/>
            <person name="Foster J.T."/>
            <person name="Lindner D.L."/>
        </authorList>
    </citation>
    <scope>NUCLEOTIDE SEQUENCE [LARGE SCALE GENOMIC DNA]</scope>
    <source>
        <strain evidence="8">20631-21</strain>
    </source>
</reference>
<evidence type="ECO:0000256" key="1">
    <source>
        <dbReference type="ARBA" id="ARBA00004141"/>
    </source>
</evidence>
<dbReference type="OrthoDB" id="4476201at2759"/>
<feature type="transmembrane region" description="Helical" evidence="7">
    <location>
        <begin position="201"/>
        <end position="223"/>
    </location>
</feature>
<comment type="subcellular location">
    <subcellularLocation>
        <location evidence="1">Membrane</location>
        <topology evidence="1">Multi-pass membrane protein</topology>
    </subcellularLocation>
</comment>
<feature type="transmembrane region" description="Helical" evidence="7">
    <location>
        <begin position="447"/>
        <end position="468"/>
    </location>
</feature>
<organism evidence="8">
    <name type="scientific">Pseudogymnoascus destructans</name>
    <dbReference type="NCBI Taxonomy" id="655981"/>
    <lineage>
        <taxon>Eukaryota</taxon>
        <taxon>Fungi</taxon>
        <taxon>Dikarya</taxon>
        <taxon>Ascomycota</taxon>
        <taxon>Pezizomycotina</taxon>
        <taxon>Leotiomycetes</taxon>
        <taxon>Thelebolales</taxon>
        <taxon>Thelebolaceae</taxon>
        <taxon>Pseudogymnoascus</taxon>
    </lineage>
</organism>